<evidence type="ECO:0000313" key="1">
    <source>
        <dbReference type="EMBL" id="KAJ0020687.1"/>
    </source>
</evidence>
<dbReference type="EMBL" id="CM047746">
    <property type="protein sequence ID" value="KAJ0020687.1"/>
    <property type="molecule type" value="Genomic_DNA"/>
</dbReference>
<proteinExistence type="predicted"/>
<organism evidence="1 2">
    <name type="scientific">Pistacia integerrima</name>
    <dbReference type="NCBI Taxonomy" id="434235"/>
    <lineage>
        <taxon>Eukaryota</taxon>
        <taxon>Viridiplantae</taxon>
        <taxon>Streptophyta</taxon>
        <taxon>Embryophyta</taxon>
        <taxon>Tracheophyta</taxon>
        <taxon>Spermatophyta</taxon>
        <taxon>Magnoliopsida</taxon>
        <taxon>eudicotyledons</taxon>
        <taxon>Gunneridae</taxon>
        <taxon>Pentapetalae</taxon>
        <taxon>rosids</taxon>
        <taxon>malvids</taxon>
        <taxon>Sapindales</taxon>
        <taxon>Anacardiaceae</taxon>
        <taxon>Pistacia</taxon>
    </lineage>
</organism>
<name>A0ACC0XQU6_9ROSI</name>
<gene>
    <name evidence="1" type="ORF">Pint_31323</name>
</gene>
<comment type="caution">
    <text evidence="1">The sequence shown here is derived from an EMBL/GenBank/DDBJ whole genome shotgun (WGS) entry which is preliminary data.</text>
</comment>
<dbReference type="Proteomes" id="UP001163603">
    <property type="component" value="Chromosome 11"/>
</dbReference>
<sequence length="76" mass="8599">MSWFRITSIVLFIAIMFEASSAQLSPTFYVNTCPNVSSIVRGVVEKARENDARIGAKLIRLHFHDCFVNVITHLIC</sequence>
<evidence type="ECO:0000313" key="2">
    <source>
        <dbReference type="Proteomes" id="UP001163603"/>
    </source>
</evidence>
<reference evidence="2" key="1">
    <citation type="journal article" date="2023" name="G3 (Bethesda)">
        <title>Genome assembly and association tests identify interacting loci associated with vigor, precocity, and sex in interspecific pistachio rootstocks.</title>
        <authorList>
            <person name="Palmer W."/>
            <person name="Jacygrad E."/>
            <person name="Sagayaradj S."/>
            <person name="Cavanaugh K."/>
            <person name="Han R."/>
            <person name="Bertier L."/>
            <person name="Beede B."/>
            <person name="Kafkas S."/>
            <person name="Golino D."/>
            <person name="Preece J."/>
            <person name="Michelmore R."/>
        </authorList>
    </citation>
    <scope>NUCLEOTIDE SEQUENCE [LARGE SCALE GENOMIC DNA]</scope>
</reference>
<keyword evidence="2" id="KW-1185">Reference proteome</keyword>
<protein>
    <submittedName>
        <fullName evidence="1">Uncharacterized protein</fullName>
    </submittedName>
</protein>
<accession>A0ACC0XQU6</accession>